<dbReference type="Proteomes" id="UP001223432">
    <property type="component" value="Segment"/>
</dbReference>
<keyword evidence="11" id="KW-1176">Cytoplasmic inwards viral transport</keyword>
<keyword evidence="12" id="KW-0238">DNA-binding</keyword>
<evidence type="ECO:0000256" key="7">
    <source>
        <dbReference type="ARBA" id="ARBA00022844"/>
    </source>
</evidence>
<evidence type="ECO:0000256" key="15">
    <source>
        <dbReference type="SAM" id="MobiDB-lite"/>
    </source>
</evidence>
<evidence type="ECO:0000256" key="8">
    <source>
        <dbReference type="ARBA" id="ARBA00022921"/>
    </source>
</evidence>
<evidence type="ECO:0000256" key="10">
    <source>
        <dbReference type="ARBA" id="ARBA00023046"/>
    </source>
</evidence>
<feature type="region of interest" description="Disordered" evidence="15">
    <location>
        <begin position="55"/>
        <end position="80"/>
    </location>
</feature>
<keyword evidence="10" id="KW-1039">Host endosome</keyword>
<evidence type="ECO:0000256" key="5">
    <source>
        <dbReference type="ARBA" id="ARBA00022581"/>
    </source>
</evidence>
<evidence type="ECO:0000256" key="13">
    <source>
        <dbReference type="ARBA" id="ARBA00023157"/>
    </source>
</evidence>
<evidence type="ECO:0000256" key="9">
    <source>
        <dbReference type="ARBA" id="ARBA00022952"/>
    </source>
</evidence>
<dbReference type="GO" id="GO:0075521">
    <property type="term" value="P:microtubule-dependent intracellular transport of viral material towards nucleus"/>
    <property type="evidence" value="ECO:0007669"/>
    <property type="project" value="UniProtKB-KW"/>
</dbReference>
<proteinExistence type="predicted"/>
<name>A0A5P1KKC4_9PAPI</name>
<evidence type="ECO:0000256" key="1">
    <source>
        <dbReference type="ARBA" id="ARBA00022524"/>
    </source>
</evidence>
<accession>A0A5P1KKC4</accession>
<feature type="region of interest" description="Disordered" evidence="15">
    <location>
        <begin position="212"/>
        <end position="234"/>
    </location>
</feature>
<reference evidence="16" key="1">
    <citation type="submission" date="2018-11" db="EMBL/GenBank/DDBJ databases">
        <authorList>
            <person name="Agius J.E."/>
            <person name="Eden J.-S."/>
            <person name="Phalen D.N."/>
        </authorList>
    </citation>
    <scope>NUCLEOTIDE SEQUENCE</scope>
    <source>
        <strain evidence="16">HfrePV1</strain>
    </source>
</reference>
<evidence type="ECO:0000256" key="2">
    <source>
        <dbReference type="ARBA" id="ARBA00022553"/>
    </source>
</evidence>
<evidence type="ECO:0000256" key="11">
    <source>
        <dbReference type="ARBA" id="ARBA00023120"/>
    </source>
</evidence>
<keyword evidence="5" id="KW-0945">Host-virus interaction</keyword>
<dbReference type="GO" id="GO:0075732">
    <property type="term" value="P:viral penetration into host nucleus"/>
    <property type="evidence" value="ECO:0007669"/>
    <property type="project" value="UniProtKB-KW"/>
</dbReference>
<dbReference type="Pfam" id="PF00513">
    <property type="entry name" value="Late_protein_L2"/>
    <property type="match status" value="2"/>
</dbReference>
<dbReference type="GO" id="GO:0019028">
    <property type="term" value="C:viral capsid"/>
    <property type="evidence" value="ECO:0007669"/>
    <property type="project" value="UniProtKB-KW"/>
</dbReference>
<keyword evidence="9" id="KW-1177">Microtubular inwards viral transport</keyword>
<feature type="region of interest" description="Disordered" evidence="15">
    <location>
        <begin position="546"/>
        <end position="570"/>
    </location>
</feature>
<dbReference type="GO" id="GO:0043657">
    <property type="term" value="C:host cell"/>
    <property type="evidence" value="ECO:0007669"/>
    <property type="project" value="GOC"/>
</dbReference>
<keyword evidence="4" id="KW-1048">Host nucleus</keyword>
<keyword evidence="2" id="KW-0597">Phosphoprotein</keyword>
<dbReference type="GO" id="GO:0046718">
    <property type="term" value="P:symbiont entry into host cell"/>
    <property type="evidence" value="ECO:0007669"/>
    <property type="project" value="UniProtKB-KW"/>
</dbReference>
<evidence type="ECO:0000256" key="14">
    <source>
        <dbReference type="ARBA" id="ARBA00023296"/>
    </source>
</evidence>
<evidence type="ECO:0000256" key="4">
    <source>
        <dbReference type="ARBA" id="ARBA00022562"/>
    </source>
</evidence>
<keyword evidence="3" id="KW-0167">Capsid protein</keyword>
<evidence type="ECO:0000256" key="6">
    <source>
        <dbReference type="ARBA" id="ARBA00022812"/>
    </source>
</evidence>
<keyword evidence="14" id="KW-1160">Virus entry into host cell</keyword>
<protein>
    <submittedName>
        <fullName evidence="16">L2</fullName>
    </submittedName>
</protein>
<keyword evidence="8" id="KW-0426">Late protein</keyword>
<sequence>MGIQGGNIVAYCFLVVRAVGIISCSPSKCGHTGCGRLHLLLMAKRVRFTEDVYNPDPGDYDHSSDDDDDLPVARRAPRSKRASATQLYNDCKLTRTCAQAPPDVVAKFEHNTLADKILKYGSAGVYLGGLGIGTTGGSGGKGGYSRLLPEVQPTGGSSISRFGYRPLPGGAEPNLPGTSPRPMAPLDAGVLFRPPEVLRPPEVAVRPSAPEDIPLVTLHPPPPEPSDALTTSFSVPEGSAADVTVGGGAFNPAVLPEGEGEEIELLTSSGPSVSQEATLHTSVLEGGGFKTSTPSSLGRMVTRLRGLWRLPKFSTRFLGGPARIPQSIFDNPAFEGLDIEAGPEHEVLNVLDLGQTIEFERPPPQHEGFDVRGLHRPSFNSPPGPHVRLQRLADIFGPSTRTGPKVGKALFYQDLSSVARPEVELELLPLAPPGRPPTDLTFRQTSNVDLGVGVNDEFWDVPLDDPPAPAAPATSWLDSILGPFQAPYESIPPAFRYMSTPDTGPSSSGAEGIAPVSARSITDSGYSSGSGGDIDISSFLDEDVTVEEGRNPSGPEDAAGAPKHTPAHVFPPGAGSRLAVLVGRGPDDPFLYLIRRCFLTGHGHCPMERLGNVPPTPS</sequence>
<keyword evidence="1" id="KW-1163">Viral penetration into host nucleus</keyword>
<dbReference type="GO" id="GO:0005198">
    <property type="term" value="F:structural molecule activity"/>
    <property type="evidence" value="ECO:0007669"/>
    <property type="project" value="InterPro"/>
</dbReference>
<evidence type="ECO:0000313" key="16">
    <source>
        <dbReference type="EMBL" id="QDA34091.1"/>
    </source>
</evidence>
<keyword evidence="6" id="KW-1040">Host Golgi apparatus</keyword>
<dbReference type="GO" id="GO:0003677">
    <property type="term" value="F:DNA binding"/>
    <property type="evidence" value="ECO:0007669"/>
    <property type="project" value="UniProtKB-KW"/>
</dbReference>
<evidence type="ECO:0000256" key="12">
    <source>
        <dbReference type="ARBA" id="ARBA00023125"/>
    </source>
</evidence>
<keyword evidence="13" id="KW-1015">Disulfide bond</keyword>
<keyword evidence="7" id="KW-0946">Virion</keyword>
<organism evidence="16">
    <name type="scientific">Hemidactylus frenatus papillomavirus</name>
    <dbReference type="NCBI Taxonomy" id="2588389"/>
    <lineage>
        <taxon>Viruses</taxon>
        <taxon>Monodnaviria</taxon>
        <taxon>Shotokuvirae</taxon>
        <taxon>Cossaviricota</taxon>
        <taxon>Papovaviricetes</taxon>
        <taxon>Zurhausenvirales</taxon>
        <taxon>Papillomaviridae</taxon>
    </lineage>
</organism>
<evidence type="ECO:0000256" key="3">
    <source>
        <dbReference type="ARBA" id="ARBA00022561"/>
    </source>
</evidence>
<dbReference type="EMBL" id="MK207055">
    <property type="protein sequence ID" value="QDA34091.1"/>
    <property type="molecule type" value="Genomic_DNA"/>
</dbReference>
<dbReference type="InterPro" id="IPR000784">
    <property type="entry name" value="Late_L2"/>
</dbReference>